<keyword evidence="7 8" id="KW-0472">Membrane</keyword>
<name>A0A6M0RE30_9CYAN</name>
<evidence type="ECO:0000256" key="8">
    <source>
        <dbReference type="RuleBase" id="RU363041"/>
    </source>
</evidence>
<dbReference type="InterPro" id="IPR052017">
    <property type="entry name" value="TSUP"/>
</dbReference>
<dbReference type="PANTHER" id="PTHR30269:SF37">
    <property type="entry name" value="MEMBRANE TRANSPORTER PROTEIN"/>
    <property type="match status" value="1"/>
</dbReference>
<evidence type="ECO:0000313" key="9">
    <source>
        <dbReference type="EMBL" id="NEZ54466.1"/>
    </source>
</evidence>
<dbReference type="PANTHER" id="PTHR30269">
    <property type="entry name" value="TRANSMEMBRANE PROTEIN YFCA"/>
    <property type="match status" value="1"/>
</dbReference>
<feature type="transmembrane region" description="Helical" evidence="8">
    <location>
        <begin position="122"/>
        <end position="141"/>
    </location>
</feature>
<feature type="transmembrane region" description="Helical" evidence="8">
    <location>
        <begin position="30"/>
        <end position="55"/>
    </location>
</feature>
<accession>A0A6M0RE30</accession>
<reference evidence="9 10" key="1">
    <citation type="journal article" date="2020" name="Microb. Ecol.">
        <title>Ecogenomics of the Marine Benthic Filamentous Cyanobacterium Adonisia.</title>
        <authorList>
            <person name="Walter J.M."/>
            <person name="Coutinho F.H."/>
            <person name="Leomil L."/>
            <person name="Hargreaves P.I."/>
            <person name="Campeao M.E."/>
            <person name="Vieira V.V."/>
            <person name="Silva B.S."/>
            <person name="Fistarol G.O."/>
            <person name="Salomon P.S."/>
            <person name="Sawabe T."/>
            <person name="Mino S."/>
            <person name="Hosokawa M."/>
            <person name="Miyashita H."/>
            <person name="Maruyama F."/>
            <person name="van Verk M.C."/>
            <person name="Dutilh B.E."/>
            <person name="Thompson C.C."/>
            <person name="Thompson F.L."/>
        </authorList>
    </citation>
    <scope>NUCLEOTIDE SEQUENCE [LARGE SCALE GENOMIC DNA]</scope>
    <source>
        <strain evidence="9 10">CCMR0081</strain>
    </source>
</reference>
<evidence type="ECO:0000256" key="1">
    <source>
        <dbReference type="ARBA" id="ARBA00004651"/>
    </source>
</evidence>
<comment type="subcellular location">
    <subcellularLocation>
        <location evidence="1 8">Cell membrane</location>
        <topology evidence="1 8">Multi-pass membrane protein</topology>
    </subcellularLocation>
</comment>
<gene>
    <name evidence="9" type="ORF">DXZ20_01895</name>
</gene>
<sequence>MALIIVITVFGAAFIQGISGFGFALVAMPILSGITSIQAAAPLVALTTLTNNLILCIYYRQSFDRKVVTHLLLGSVLGIPIGFLALNYIPPGLMLITLGLIIVAYALYSLRSPAVPVLKSKLWAYGAGFTSGILLGSFNLPGPPVILYGTSQRWSPETFKGNLTSFFWVSVAIVVVGHGFQNRLSADIIRQFLMAVPSVMLGLLLGVILAKKFDPNVFRKIITILLAIIGVRLILSGIYL</sequence>
<evidence type="ECO:0000256" key="5">
    <source>
        <dbReference type="ARBA" id="ARBA00022692"/>
    </source>
</evidence>
<feature type="transmembrane region" description="Helical" evidence="8">
    <location>
        <begin position="192"/>
        <end position="211"/>
    </location>
</feature>
<dbReference type="EMBL" id="QXHD01000003">
    <property type="protein sequence ID" value="NEZ54466.1"/>
    <property type="molecule type" value="Genomic_DNA"/>
</dbReference>
<comment type="similarity">
    <text evidence="2 8">Belongs to the 4-toluene sulfonate uptake permease (TSUP) (TC 2.A.102) family.</text>
</comment>
<evidence type="ECO:0000256" key="4">
    <source>
        <dbReference type="ARBA" id="ARBA00022475"/>
    </source>
</evidence>
<feature type="transmembrane region" description="Helical" evidence="8">
    <location>
        <begin position="161"/>
        <end position="180"/>
    </location>
</feature>
<evidence type="ECO:0000256" key="2">
    <source>
        <dbReference type="ARBA" id="ARBA00009142"/>
    </source>
</evidence>
<proteinExistence type="inferred from homology"/>
<dbReference type="Pfam" id="PF01925">
    <property type="entry name" value="TauE"/>
    <property type="match status" value="1"/>
</dbReference>
<dbReference type="GO" id="GO:0005886">
    <property type="term" value="C:plasma membrane"/>
    <property type="evidence" value="ECO:0007669"/>
    <property type="project" value="UniProtKB-SubCell"/>
</dbReference>
<evidence type="ECO:0000313" key="10">
    <source>
        <dbReference type="Proteomes" id="UP000481033"/>
    </source>
</evidence>
<keyword evidence="3" id="KW-0813">Transport</keyword>
<comment type="caution">
    <text evidence="9">The sequence shown here is derived from an EMBL/GenBank/DDBJ whole genome shotgun (WGS) entry which is preliminary data.</text>
</comment>
<organism evidence="9 10">
    <name type="scientific">Adonisia turfae CCMR0081</name>
    <dbReference type="NCBI Taxonomy" id="2292702"/>
    <lineage>
        <taxon>Bacteria</taxon>
        <taxon>Bacillati</taxon>
        <taxon>Cyanobacteriota</taxon>
        <taxon>Adonisia</taxon>
        <taxon>Adonisia turfae</taxon>
    </lineage>
</organism>
<feature type="transmembrane region" description="Helical" evidence="8">
    <location>
        <begin position="217"/>
        <end position="235"/>
    </location>
</feature>
<dbReference type="Proteomes" id="UP000481033">
    <property type="component" value="Unassembled WGS sequence"/>
</dbReference>
<protein>
    <recommendedName>
        <fullName evidence="8">Probable membrane transporter protein</fullName>
    </recommendedName>
</protein>
<dbReference type="InterPro" id="IPR002781">
    <property type="entry name" value="TM_pro_TauE-like"/>
</dbReference>
<evidence type="ECO:0000256" key="7">
    <source>
        <dbReference type="ARBA" id="ARBA00023136"/>
    </source>
</evidence>
<keyword evidence="5 8" id="KW-0812">Transmembrane</keyword>
<keyword evidence="10" id="KW-1185">Reference proteome</keyword>
<keyword evidence="6 8" id="KW-1133">Transmembrane helix</keyword>
<evidence type="ECO:0000256" key="3">
    <source>
        <dbReference type="ARBA" id="ARBA00022448"/>
    </source>
</evidence>
<feature type="transmembrane region" description="Helical" evidence="8">
    <location>
        <begin position="92"/>
        <end position="110"/>
    </location>
</feature>
<dbReference type="RefSeq" id="WP_163696090.1">
    <property type="nucleotide sequence ID" value="NZ_QXHD01000003.1"/>
</dbReference>
<dbReference type="AlphaFoldDB" id="A0A6M0RE30"/>
<keyword evidence="4 8" id="KW-1003">Cell membrane</keyword>
<evidence type="ECO:0000256" key="6">
    <source>
        <dbReference type="ARBA" id="ARBA00022989"/>
    </source>
</evidence>